<accession>R4K5E7</accession>
<proteinExistence type="predicted"/>
<feature type="chain" id="PRO_5039702480" evidence="1">
    <location>
        <begin position="23"/>
        <end position="471"/>
    </location>
</feature>
<dbReference type="SUPFAM" id="SSF53850">
    <property type="entry name" value="Periplasmic binding protein-like II"/>
    <property type="match status" value="1"/>
</dbReference>
<dbReference type="HOGENOM" id="CLU_578629_0_0_9"/>
<dbReference type="EMBL" id="CP003261">
    <property type="protein sequence ID" value="AGK98382.1"/>
    <property type="molecule type" value="Genomic_DNA"/>
</dbReference>
<dbReference type="AlphaFoldDB" id="R4K5E7"/>
<dbReference type="eggNOG" id="COG1653">
    <property type="taxonomic scope" value="Bacteria"/>
</dbReference>
<organism evidence="2 3">
    <name type="scientific">Clostridium pasteurianum BC1</name>
    <dbReference type="NCBI Taxonomy" id="86416"/>
    <lineage>
        <taxon>Bacteria</taxon>
        <taxon>Bacillati</taxon>
        <taxon>Bacillota</taxon>
        <taxon>Clostridia</taxon>
        <taxon>Eubacteriales</taxon>
        <taxon>Clostridiaceae</taxon>
        <taxon>Clostridium</taxon>
    </lineage>
</organism>
<protein>
    <submittedName>
        <fullName evidence="2">ABC-type sugar transport system, periplasmic component</fullName>
    </submittedName>
</protein>
<dbReference type="STRING" id="86416.Clopa_3600"/>
<evidence type="ECO:0000313" key="3">
    <source>
        <dbReference type="Proteomes" id="UP000013523"/>
    </source>
</evidence>
<gene>
    <name evidence="2" type="ORF">Clopa_3600</name>
</gene>
<dbReference type="PROSITE" id="PS51257">
    <property type="entry name" value="PROKAR_LIPOPROTEIN"/>
    <property type="match status" value="1"/>
</dbReference>
<dbReference type="PATRIC" id="fig|86416.3.peg.3598"/>
<dbReference type="Proteomes" id="UP000013523">
    <property type="component" value="Chromosome"/>
</dbReference>
<keyword evidence="3" id="KW-1185">Reference proteome</keyword>
<feature type="signal peptide" evidence="1">
    <location>
        <begin position="1"/>
        <end position="22"/>
    </location>
</feature>
<dbReference type="PANTHER" id="PTHR43649:SF12">
    <property type="entry name" value="DIACETYLCHITOBIOSE BINDING PROTEIN DASA"/>
    <property type="match status" value="1"/>
</dbReference>
<keyword evidence="1" id="KW-0732">Signal</keyword>
<dbReference type="RefSeq" id="WP_015616665.1">
    <property type="nucleotide sequence ID" value="NC_021182.1"/>
</dbReference>
<reference evidence="2 3" key="1">
    <citation type="submission" date="2012-01" db="EMBL/GenBank/DDBJ databases">
        <title>Complete sequence of chromosome of Clostridium pasteurianum BC1.</title>
        <authorList>
            <consortium name="US DOE Joint Genome Institute"/>
            <person name="Lucas S."/>
            <person name="Han J."/>
            <person name="Lapidus A."/>
            <person name="Cheng J.-F."/>
            <person name="Goodwin L."/>
            <person name="Pitluck S."/>
            <person name="Peters L."/>
            <person name="Mikhailova N."/>
            <person name="Teshima H."/>
            <person name="Detter J.C."/>
            <person name="Han C."/>
            <person name="Tapia R."/>
            <person name="Land M."/>
            <person name="Hauser L."/>
            <person name="Kyrpides N."/>
            <person name="Ivanova N."/>
            <person name="Pagani I."/>
            <person name="Dunn J."/>
            <person name="Taghavi S."/>
            <person name="Francis A."/>
            <person name="van der Lelie D."/>
            <person name="Woyke T."/>
        </authorList>
    </citation>
    <scope>NUCLEOTIDE SEQUENCE [LARGE SCALE GENOMIC DNA]</scope>
    <source>
        <strain evidence="2 3">BC1</strain>
    </source>
</reference>
<dbReference type="OrthoDB" id="383937at2"/>
<evidence type="ECO:0000313" key="2">
    <source>
        <dbReference type="EMBL" id="AGK98382.1"/>
    </source>
</evidence>
<evidence type="ECO:0000256" key="1">
    <source>
        <dbReference type="SAM" id="SignalP"/>
    </source>
</evidence>
<keyword evidence="2" id="KW-0762">Sugar transport</keyword>
<dbReference type="KEGG" id="cpas:Clopa_3600"/>
<dbReference type="InterPro" id="IPR050490">
    <property type="entry name" value="Bact_solute-bd_prot1"/>
</dbReference>
<sequence length="471" mass="51384">MSKKSILTFVAVISILTTSIFTGCSNNTKQAASTADAPIAKKEVRILTGGPGGKDDQEMKLFTEAINKATGLQVTIDKPASDYDNVMMQKLQAGEKYDLVYFTQDKLPALVNQGALTDITSYVKKSKTLSDTNVIPQSEWDAIKVDGKLYAGFNKKEVERVVNVNSVIAQKAGVEAANINPTLDGYYEAFKKMKAYNDSNGGAKDFYPFNLAITQMYDMQPWFSTVGLQGGIVPDKSGNKTVPWSTDEAAPVWDWLHKLYSEGLMDKDALTDTTKQLRNKFQTGKTGTVTDWAAWTGLYNKNAGAQYPNDFKAYPLPGTKGADGKYMLTRGGASLWGIPANAENVQGAMKVLEYFATQKGGELLSVGMEGSDYNIVDGKYVLTDTGVKHAGDHGAPLPIDAQFKNPIGWNPGFEDALNYIKYAKIENSYPETSKYTEIVGKYAVKIIKGDVSTQDGLAQMRAELKQAGVIQ</sequence>
<keyword evidence="2" id="KW-0813">Transport</keyword>
<dbReference type="PANTHER" id="PTHR43649">
    <property type="entry name" value="ARABINOSE-BINDING PROTEIN-RELATED"/>
    <property type="match status" value="1"/>
</dbReference>
<dbReference type="Gene3D" id="3.40.190.10">
    <property type="entry name" value="Periplasmic binding protein-like II"/>
    <property type="match status" value="1"/>
</dbReference>
<name>R4K5E7_CLOPA</name>